<dbReference type="SMART" id="SM00070">
    <property type="entry name" value="GLUCA"/>
    <property type="match status" value="1"/>
</dbReference>
<keyword evidence="3" id="KW-0964">Secreted</keyword>
<organism evidence="6">
    <name type="scientific">Micrurus paraensis</name>
    <dbReference type="NCBI Taxonomy" id="1970185"/>
    <lineage>
        <taxon>Eukaryota</taxon>
        <taxon>Metazoa</taxon>
        <taxon>Chordata</taxon>
        <taxon>Craniata</taxon>
        <taxon>Vertebrata</taxon>
        <taxon>Euteleostomi</taxon>
        <taxon>Lepidosauria</taxon>
        <taxon>Squamata</taxon>
        <taxon>Bifurcata</taxon>
        <taxon>Unidentata</taxon>
        <taxon>Episquamata</taxon>
        <taxon>Toxicofera</taxon>
        <taxon>Serpentes</taxon>
        <taxon>Colubroidea</taxon>
        <taxon>Elapidae</taxon>
        <taxon>Elapinae</taxon>
        <taxon>Micrurus</taxon>
    </lineage>
</organism>
<evidence type="ECO:0000256" key="1">
    <source>
        <dbReference type="ARBA" id="ARBA00004613"/>
    </source>
</evidence>
<feature type="domain" description="Glucagon / GIP / secretin / VIP family" evidence="5">
    <location>
        <begin position="54"/>
        <end position="76"/>
    </location>
</feature>
<dbReference type="GO" id="GO:0043066">
    <property type="term" value="P:negative regulation of apoptotic process"/>
    <property type="evidence" value="ECO:0007669"/>
    <property type="project" value="TreeGrafter"/>
</dbReference>
<evidence type="ECO:0000256" key="3">
    <source>
        <dbReference type="ARBA" id="ARBA00022525"/>
    </source>
</evidence>
<protein>
    <recommendedName>
        <fullName evidence="5">Glucagon / GIP / secretin / VIP family domain-containing protein</fullName>
    </recommendedName>
</protein>
<feature type="chain" id="PRO_5013709795" description="Glucagon / GIP / secretin / VIP family domain-containing protein" evidence="4">
    <location>
        <begin position="24"/>
        <end position="111"/>
    </location>
</feature>
<reference evidence="6" key="2">
    <citation type="submission" date="2017-11" db="EMBL/GenBank/DDBJ databases">
        <title>Coralsnake Venomics: Analyses of Venom Gland Transcriptomes and Proteomes of Six Brazilian Taxa.</title>
        <authorList>
            <person name="Aird S.D."/>
            <person name="Jorge da Silva N."/>
            <person name="Qiu L."/>
            <person name="Villar-Briones A."/>
            <person name="Aparecida-Saddi V."/>
            <person name="Campos-Telles M.P."/>
            <person name="Grau M."/>
            <person name="Mikheyev A.S."/>
        </authorList>
    </citation>
    <scope>NUCLEOTIDE SEQUENCE</scope>
    <source>
        <tissue evidence="6">Venom_gland</tissue>
    </source>
</reference>
<reference evidence="6" key="1">
    <citation type="submission" date="2017-07" db="EMBL/GenBank/DDBJ databases">
        <authorList>
            <person name="Mikheyev A."/>
            <person name="Grau M."/>
        </authorList>
    </citation>
    <scope>NUCLEOTIDE SEQUENCE</scope>
    <source>
        <tissue evidence="6">Venom_gland</tissue>
    </source>
</reference>
<evidence type="ECO:0000256" key="2">
    <source>
        <dbReference type="ARBA" id="ARBA00008369"/>
    </source>
</evidence>
<dbReference type="PANTHER" id="PTHR11418:SF0">
    <property type="entry name" value="PRO-GLUCAGON"/>
    <property type="match status" value="1"/>
</dbReference>
<dbReference type="InterPro" id="IPR015550">
    <property type="entry name" value="Glucagon"/>
</dbReference>
<dbReference type="EMBL" id="IACL01077265">
    <property type="protein sequence ID" value="LAB10525.1"/>
    <property type="molecule type" value="Transcribed_RNA"/>
</dbReference>
<name>A0A2D4KP81_9SAUR</name>
<comment type="subcellular location">
    <subcellularLocation>
        <location evidence="1">Secreted</location>
    </subcellularLocation>
</comment>
<dbReference type="PROSITE" id="PS00260">
    <property type="entry name" value="GLUCAGON"/>
    <property type="match status" value="1"/>
</dbReference>
<dbReference type="GO" id="GO:0007188">
    <property type="term" value="P:adenylate cyclase-modulating G protein-coupled receptor signaling pathway"/>
    <property type="evidence" value="ECO:0007669"/>
    <property type="project" value="TreeGrafter"/>
</dbReference>
<accession>A0A2D4KP81</accession>
<dbReference type="InterPro" id="IPR000532">
    <property type="entry name" value="Glucagon_GIP_secretin_VIP"/>
</dbReference>
<feature type="signal peptide" evidence="4">
    <location>
        <begin position="1"/>
        <end position="23"/>
    </location>
</feature>
<evidence type="ECO:0000313" key="6">
    <source>
        <dbReference type="EMBL" id="LAB10525.1"/>
    </source>
</evidence>
<dbReference type="GO" id="GO:0035774">
    <property type="term" value="P:positive regulation of insulin secretion involved in cellular response to glucose stimulus"/>
    <property type="evidence" value="ECO:0007669"/>
    <property type="project" value="TreeGrafter"/>
</dbReference>
<keyword evidence="4" id="KW-0732">Signal</keyword>
<dbReference type="GO" id="GO:0005615">
    <property type="term" value="C:extracellular space"/>
    <property type="evidence" value="ECO:0007669"/>
    <property type="project" value="TreeGrafter"/>
</dbReference>
<dbReference type="GO" id="GO:0031769">
    <property type="term" value="F:glucagon receptor binding"/>
    <property type="evidence" value="ECO:0007669"/>
    <property type="project" value="TreeGrafter"/>
</dbReference>
<dbReference type="AlphaFoldDB" id="A0A2D4KP81"/>
<comment type="similarity">
    <text evidence="2">Belongs to the glucagon family.</text>
</comment>
<dbReference type="GO" id="GO:0010737">
    <property type="term" value="P:protein kinase A signaling"/>
    <property type="evidence" value="ECO:0007669"/>
    <property type="project" value="TreeGrafter"/>
</dbReference>
<dbReference type="PANTHER" id="PTHR11418">
    <property type="entry name" value="GLUCAGON"/>
    <property type="match status" value="1"/>
</dbReference>
<dbReference type="Pfam" id="PF00123">
    <property type="entry name" value="Hormone_2"/>
    <property type="match status" value="1"/>
</dbReference>
<sequence>MKKTWWICICGMIIAALLPASWQMILKDSTDESKWQQSYNMKSAHSFTSNIKRHSEGTFTSDFTEHLDNMKARDFVHWLINAKRYSSTKRLVKEKPIFLGYPPGSFWLKYN</sequence>
<evidence type="ECO:0000256" key="4">
    <source>
        <dbReference type="SAM" id="SignalP"/>
    </source>
</evidence>
<dbReference type="Gene3D" id="6.10.250.590">
    <property type="match status" value="1"/>
</dbReference>
<proteinExistence type="inferred from homology"/>
<evidence type="ECO:0000259" key="5">
    <source>
        <dbReference type="PROSITE" id="PS00260"/>
    </source>
</evidence>
<dbReference type="GO" id="GO:0005179">
    <property type="term" value="F:hormone activity"/>
    <property type="evidence" value="ECO:0007669"/>
    <property type="project" value="InterPro"/>
</dbReference>